<dbReference type="AlphaFoldDB" id="A0AAV4VMD1"/>
<evidence type="ECO:0000313" key="3">
    <source>
        <dbReference type="Proteomes" id="UP001054837"/>
    </source>
</evidence>
<dbReference type="Proteomes" id="UP001054837">
    <property type="component" value="Unassembled WGS sequence"/>
</dbReference>
<organism evidence="2 3">
    <name type="scientific">Caerostris darwini</name>
    <dbReference type="NCBI Taxonomy" id="1538125"/>
    <lineage>
        <taxon>Eukaryota</taxon>
        <taxon>Metazoa</taxon>
        <taxon>Ecdysozoa</taxon>
        <taxon>Arthropoda</taxon>
        <taxon>Chelicerata</taxon>
        <taxon>Arachnida</taxon>
        <taxon>Araneae</taxon>
        <taxon>Araneomorphae</taxon>
        <taxon>Entelegynae</taxon>
        <taxon>Araneoidea</taxon>
        <taxon>Araneidae</taxon>
        <taxon>Caerostris</taxon>
    </lineage>
</organism>
<sequence>MSDCFCGLKTSCKDRCKFHATAIHTSIAFKRRIQSPSLLESESTTPNESPKVALPKSSQSGGNRILVGVHFPSSVVYFFATREENPCPRRLILFLGEGVGVEGKGGASPTPLEDTEFQRLIFLLRFFFCQSFRENYLVFLEEENFSTPFRIVPGKAMGRE</sequence>
<protein>
    <submittedName>
        <fullName evidence="2">Uncharacterized protein</fullName>
    </submittedName>
</protein>
<name>A0AAV4VMD1_9ARAC</name>
<proteinExistence type="predicted"/>
<reference evidence="2 3" key="1">
    <citation type="submission" date="2021-06" db="EMBL/GenBank/DDBJ databases">
        <title>Caerostris darwini draft genome.</title>
        <authorList>
            <person name="Kono N."/>
            <person name="Arakawa K."/>
        </authorList>
    </citation>
    <scope>NUCLEOTIDE SEQUENCE [LARGE SCALE GENOMIC DNA]</scope>
</reference>
<feature type="compositionally biased region" description="Polar residues" evidence="1">
    <location>
        <begin position="39"/>
        <end position="48"/>
    </location>
</feature>
<keyword evidence="3" id="KW-1185">Reference proteome</keyword>
<feature type="region of interest" description="Disordered" evidence="1">
    <location>
        <begin position="39"/>
        <end position="58"/>
    </location>
</feature>
<evidence type="ECO:0000313" key="2">
    <source>
        <dbReference type="EMBL" id="GIY70964.1"/>
    </source>
</evidence>
<comment type="caution">
    <text evidence="2">The sequence shown here is derived from an EMBL/GenBank/DDBJ whole genome shotgun (WGS) entry which is preliminary data.</text>
</comment>
<dbReference type="EMBL" id="BPLQ01013255">
    <property type="protein sequence ID" value="GIY70964.1"/>
    <property type="molecule type" value="Genomic_DNA"/>
</dbReference>
<evidence type="ECO:0000256" key="1">
    <source>
        <dbReference type="SAM" id="MobiDB-lite"/>
    </source>
</evidence>
<gene>
    <name evidence="2" type="ORF">CDAR_543831</name>
</gene>
<accession>A0AAV4VMD1</accession>